<dbReference type="STRING" id="109376.A0A0D2ZXX9"/>
<protein>
    <submittedName>
        <fullName evidence="2">ATP-dependent DNA helicase</fullName>
    </submittedName>
</protein>
<dbReference type="InterPro" id="IPR027417">
    <property type="entry name" value="P-loop_NTPase"/>
</dbReference>
<evidence type="ECO:0000313" key="3">
    <source>
        <dbReference type="Proteomes" id="UP000032141"/>
    </source>
</evidence>
<proteinExistence type="predicted"/>
<keyword evidence="3" id="KW-1185">Reference proteome</keyword>
<dbReference type="PANTHER" id="PTHR23274:SF53">
    <property type="entry name" value="ATP-DEPENDENT DNA HELICASE"/>
    <property type="match status" value="1"/>
</dbReference>
<dbReference type="HOGENOM" id="CLU_001324_4_0_1"/>
<dbReference type="InterPro" id="IPR049163">
    <property type="entry name" value="Pif1-like_2B_dom"/>
</dbReference>
<dbReference type="CDD" id="cd18809">
    <property type="entry name" value="SF1_C_RecD"/>
    <property type="match status" value="1"/>
</dbReference>
<name>A0A0D2ZXX9_BRAOL</name>
<dbReference type="Gramene" id="Bo06956s010.1">
    <property type="protein sequence ID" value="Bo06956s010.1"/>
    <property type="gene ID" value="Bo06956s010"/>
</dbReference>
<organism evidence="2 3">
    <name type="scientific">Brassica oleracea var. oleracea</name>
    <dbReference type="NCBI Taxonomy" id="109376"/>
    <lineage>
        <taxon>Eukaryota</taxon>
        <taxon>Viridiplantae</taxon>
        <taxon>Streptophyta</taxon>
        <taxon>Embryophyta</taxon>
        <taxon>Tracheophyta</taxon>
        <taxon>Spermatophyta</taxon>
        <taxon>Magnoliopsida</taxon>
        <taxon>eudicotyledons</taxon>
        <taxon>Gunneridae</taxon>
        <taxon>Pentapetalae</taxon>
        <taxon>rosids</taxon>
        <taxon>malvids</taxon>
        <taxon>Brassicales</taxon>
        <taxon>Brassicaceae</taxon>
        <taxon>Brassiceae</taxon>
        <taxon>Brassica</taxon>
    </lineage>
</organism>
<feature type="domain" description="DNA helicase Pif1-like 2B" evidence="1">
    <location>
        <begin position="35"/>
        <end position="80"/>
    </location>
</feature>
<dbReference type="Pfam" id="PF21530">
    <property type="entry name" value="Pif1_2B_dom"/>
    <property type="match status" value="1"/>
</dbReference>
<reference evidence="2" key="1">
    <citation type="journal article" date="2014" name="Genome Biol.">
        <title>Transcriptome and methylome profiling reveals relics of genome dominance in the mesopolyploid Brassica oleracea.</title>
        <authorList>
            <person name="Parkin I.A."/>
            <person name="Koh C."/>
            <person name="Tang H."/>
            <person name="Robinson S.J."/>
            <person name="Kagale S."/>
            <person name="Clarke W.E."/>
            <person name="Town C.D."/>
            <person name="Nixon J."/>
            <person name="Krishnakumar V."/>
            <person name="Bidwell S.L."/>
            <person name="Denoeud F."/>
            <person name="Belcram H."/>
            <person name="Links M.G."/>
            <person name="Just J."/>
            <person name="Clarke C."/>
            <person name="Bender T."/>
            <person name="Huebert T."/>
            <person name="Mason A.S."/>
            <person name="Pires J.C."/>
            <person name="Barker G."/>
            <person name="Moore J."/>
            <person name="Walley P.G."/>
            <person name="Manoli S."/>
            <person name="Batley J."/>
            <person name="Edwards D."/>
            <person name="Nelson M.N."/>
            <person name="Wang X."/>
            <person name="Paterson A.H."/>
            <person name="King G."/>
            <person name="Bancroft I."/>
            <person name="Chalhoub B."/>
            <person name="Sharpe A.G."/>
        </authorList>
    </citation>
    <scope>NUCLEOTIDE SEQUENCE [LARGE SCALE GENOMIC DNA]</scope>
    <source>
        <strain evidence="2">cv. TO1000</strain>
    </source>
</reference>
<dbReference type="EnsemblPlants" id="Bo06956s010.1">
    <property type="protein sequence ID" value="Bo06956s010.1"/>
    <property type="gene ID" value="Bo06956s010"/>
</dbReference>
<accession>A0A0D2ZXX9</accession>
<dbReference type="PANTHER" id="PTHR23274">
    <property type="entry name" value="DNA HELICASE-RELATED"/>
    <property type="match status" value="1"/>
</dbReference>
<dbReference type="SUPFAM" id="SSF52540">
    <property type="entry name" value="P-loop containing nucleoside triphosphate hydrolases"/>
    <property type="match status" value="1"/>
</dbReference>
<evidence type="ECO:0000259" key="1">
    <source>
        <dbReference type="Pfam" id="PF21530"/>
    </source>
</evidence>
<sequence length="198" mass="22228">MLSQAPGEAREYLSYDSIEKADTIGLHYKTMYPPEYLNCLEFPGLPKHKLVLKVGIPAMLLRNINQKEGLCNGTRLIVTHMAERAVEGELVTGTHVGKRVSLPRIILSPIVSDHPFILKRRQFPIRVCYAMTINKSQGQSLKSVILYLPKPVFSHGQLYVALSRVTSPEGLSILQEEKDSVTGVNNIVYKEIFNNIPQ</sequence>
<dbReference type="FunFam" id="3.40.50.300:FF:002884">
    <property type="entry name" value="ATP-dependent DNA helicase"/>
    <property type="match status" value="1"/>
</dbReference>
<evidence type="ECO:0000313" key="2">
    <source>
        <dbReference type="EnsemblPlants" id="Bo06956s010.1"/>
    </source>
</evidence>
<dbReference type="GO" id="GO:0005657">
    <property type="term" value="C:replication fork"/>
    <property type="evidence" value="ECO:0007669"/>
    <property type="project" value="TreeGrafter"/>
</dbReference>
<dbReference type="eggNOG" id="KOG0987">
    <property type="taxonomic scope" value="Eukaryota"/>
</dbReference>
<dbReference type="Proteomes" id="UP000032141">
    <property type="component" value="Unassembled WGS sequence"/>
</dbReference>
<dbReference type="AlphaFoldDB" id="A0A0D2ZXX9"/>
<dbReference type="GO" id="GO:0006260">
    <property type="term" value="P:DNA replication"/>
    <property type="evidence" value="ECO:0007669"/>
    <property type="project" value="TreeGrafter"/>
</dbReference>
<dbReference type="Gene3D" id="3.40.50.300">
    <property type="entry name" value="P-loop containing nucleotide triphosphate hydrolases"/>
    <property type="match status" value="1"/>
</dbReference>
<reference evidence="2" key="2">
    <citation type="submission" date="2015-06" db="UniProtKB">
        <authorList>
            <consortium name="EnsemblPlants"/>
        </authorList>
    </citation>
    <scope>IDENTIFICATION</scope>
</reference>